<feature type="transmembrane region" description="Helical" evidence="1">
    <location>
        <begin position="92"/>
        <end position="111"/>
    </location>
</feature>
<sequence>MTKISLTTGRCLNDRLKEHNYNTTKVVSGHLDIHFRDSRCALQFGSTSTMSNSTDRLLKPNRSMNPVSACHLLCSHYKTSFARAVEVRHHVIFCRIFCISFCLFMYGQYLFCATID</sequence>
<keyword evidence="1" id="KW-1133">Transmembrane helix</keyword>
<keyword evidence="1" id="KW-0472">Membrane</keyword>
<dbReference type="AlphaFoldDB" id="A0A131YEM3"/>
<organism evidence="2">
    <name type="scientific">Rhipicephalus appendiculatus</name>
    <name type="common">Brown ear tick</name>
    <dbReference type="NCBI Taxonomy" id="34631"/>
    <lineage>
        <taxon>Eukaryota</taxon>
        <taxon>Metazoa</taxon>
        <taxon>Ecdysozoa</taxon>
        <taxon>Arthropoda</taxon>
        <taxon>Chelicerata</taxon>
        <taxon>Arachnida</taxon>
        <taxon>Acari</taxon>
        <taxon>Parasitiformes</taxon>
        <taxon>Ixodida</taxon>
        <taxon>Ixodoidea</taxon>
        <taxon>Ixodidae</taxon>
        <taxon>Rhipicephalinae</taxon>
        <taxon>Rhipicephalus</taxon>
        <taxon>Rhipicephalus</taxon>
    </lineage>
</organism>
<keyword evidence="1" id="KW-0812">Transmembrane</keyword>
<proteinExistence type="predicted"/>
<accession>A0A131YEM3</accession>
<evidence type="ECO:0008006" key="3">
    <source>
        <dbReference type="Google" id="ProtNLM"/>
    </source>
</evidence>
<evidence type="ECO:0000313" key="2">
    <source>
        <dbReference type="EMBL" id="JAP76361.1"/>
    </source>
</evidence>
<protein>
    <recommendedName>
        <fullName evidence="3">Tick transposon</fullName>
    </recommendedName>
</protein>
<dbReference type="EMBL" id="GEDV01012196">
    <property type="protein sequence ID" value="JAP76361.1"/>
    <property type="molecule type" value="Transcribed_RNA"/>
</dbReference>
<reference evidence="2" key="1">
    <citation type="journal article" date="2016" name="Ticks Tick Borne Dis.">
        <title>De novo assembly and annotation of the salivary gland transcriptome of Rhipicephalus appendiculatus male and female ticks during blood feeding.</title>
        <authorList>
            <person name="de Castro M.H."/>
            <person name="de Klerk D."/>
            <person name="Pienaar R."/>
            <person name="Latif A.A."/>
            <person name="Rees D.J."/>
            <person name="Mans B.J."/>
        </authorList>
    </citation>
    <scope>NUCLEOTIDE SEQUENCE</scope>
    <source>
        <tissue evidence="2">Salivary glands</tissue>
    </source>
</reference>
<name>A0A131YEM3_RHIAP</name>
<evidence type="ECO:0000256" key="1">
    <source>
        <dbReference type="SAM" id="Phobius"/>
    </source>
</evidence>